<dbReference type="PANTHER" id="PTHR33053:SF9">
    <property type="entry name" value="AGAP000105-PA"/>
    <property type="match status" value="1"/>
</dbReference>
<keyword evidence="2" id="KW-1185">Reference proteome</keyword>
<proteinExistence type="predicted"/>
<evidence type="ECO:0008006" key="3">
    <source>
        <dbReference type="Google" id="ProtNLM"/>
    </source>
</evidence>
<dbReference type="EnsemblMetazoa" id="ENSAATROPT001219">
    <property type="protein sequence ID" value="ENSAATROPP001166"/>
    <property type="gene ID" value="ENSAATROPG000972"/>
</dbReference>
<protein>
    <recommendedName>
        <fullName evidence="3">Transposase domain-containing protein</fullName>
    </recommendedName>
</protein>
<evidence type="ECO:0000313" key="2">
    <source>
        <dbReference type="Proteomes" id="UP000075880"/>
    </source>
</evidence>
<evidence type="ECO:0000313" key="1">
    <source>
        <dbReference type="EnsemblMetazoa" id="ENSAATROPP001166"/>
    </source>
</evidence>
<accession>A0AAG5CQR8</accession>
<dbReference type="Proteomes" id="UP000075880">
    <property type="component" value="Unassembled WGS sequence"/>
</dbReference>
<name>A0AAG5CQR8_ANOAO</name>
<organism evidence="1 2">
    <name type="scientific">Anopheles atroparvus</name>
    <name type="common">European mosquito</name>
    <dbReference type="NCBI Taxonomy" id="41427"/>
    <lineage>
        <taxon>Eukaryota</taxon>
        <taxon>Metazoa</taxon>
        <taxon>Ecdysozoa</taxon>
        <taxon>Arthropoda</taxon>
        <taxon>Hexapoda</taxon>
        <taxon>Insecta</taxon>
        <taxon>Pterygota</taxon>
        <taxon>Neoptera</taxon>
        <taxon>Endopterygota</taxon>
        <taxon>Diptera</taxon>
        <taxon>Nematocera</taxon>
        <taxon>Culicoidea</taxon>
        <taxon>Culicidae</taxon>
        <taxon>Anophelinae</taxon>
        <taxon>Anopheles</taxon>
    </lineage>
</organism>
<dbReference type="AlphaFoldDB" id="A0AAG5CQR8"/>
<reference evidence="1" key="1">
    <citation type="submission" date="2024-04" db="UniProtKB">
        <authorList>
            <consortium name="EnsemblMetazoa"/>
        </authorList>
    </citation>
    <scope>IDENTIFICATION</scope>
    <source>
        <strain evidence="1">EBRO</strain>
    </source>
</reference>
<sequence length="586" mass="66779">MDESKLEMLVEPCQGEDGNTTNCETVQEFAPVLDNSNMANAHCLVDDRSDFDEDPSLSSSYSDDDGFDDYEGNTFQECLRTWAKSTKISENSLDELLAIIRKKSFADVPKDANTFLQGDLDDGQLWYDGIEKTIRHYFRNYTELVDVLEINISLEGRSIVSYKTTRIWPILMELRNIPQKPVLVVGLFCGSPLAANRENYLRPLVIELNHLCNTKLNINPNHLYGKVMAVRLKAIIADAPARAFMTGLNYHQANRTCYKCICDGTYDSDELKVTFPGVAGVPRTDEKFRNGTYGEEHRLSKPLLELNSFNAIQDVVVGDGIAVMRKLLLGWAESELEPFPKWSSKQKQEIDKMLLRMRFPSEIEKELRVLHYALCWTGSELHTFLHYASIAILKDKIDSAAYEHFKLFYCAMTILSSTAYKQRWQYAGECLVRFVEQFDTFYKSHLTSVVHNLLHLTAEVLRFGPIPSIFRYSFDAKLRFIKGLVKEGNHPLGKVVSSLSEVKETCSEESKKYPLMILDQQELGIILHLNSKFMLKRGKRDGWFLTKENIIVKYTTASLTEGKPLEVHGHPIFKKSATFSTPCSSA</sequence>
<dbReference type="PANTHER" id="PTHR33053">
    <property type="entry name" value="PROTEIN, PUTATIVE-RELATED"/>
    <property type="match status" value="1"/>
</dbReference>